<evidence type="ECO:0000256" key="8">
    <source>
        <dbReference type="PROSITE-ProRule" id="PRU01360"/>
    </source>
</evidence>
<evidence type="ECO:0000256" key="4">
    <source>
        <dbReference type="ARBA" id="ARBA00022692"/>
    </source>
</evidence>
<evidence type="ECO:0000256" key="6">
    <source>
        <dbReference type="ARBA" id="ARBA00023136"/>
    </source>
</evidence>
<evidence type="ECO:0000256" key="10">
    <source>
        <dbReference type="SAM" id="MobiDB-lite"/>
    </source>
</evidence>
<dbReference type="Pfam" id="PF13715">
    <property type="entry name" value="CarbopepD_reg_2"/>
    <property type="match status" value="1"/>
</dbReference>
<dbReference type="InterPro" id="IPR039426">
    <property type="entry name" value="TonB-dep_rcpt-like"/>
</dbReference>
<dbReference type="OrthoDB" id="9805434at2"/>
<evidence type="ECO:0000259" key="13">
    <source>
        <dbReference type="Pfam" id="PF07715"/>
    </source>
</evidence>
<sequence precursor="true">MRRLIYAFLFLLISTTAFSQIRTITGRITDQHNNPLPGATVVISPDGKQTSSDQTGAFKITATAQAQLIGVNFVGYKLFKQKLTTANHYAISLQADEAVLDEVVLVGTRSTGRTRLNTAVPVDVFNIPKLQMMAPQNDLNQLLQYASPSFNSNRQSSSDGSEHIDPASIRGLGPDQLLVLINGKRRHTTSLVNNQGTMGNGSVGTDMNAIPASAIERIEVLRDGASAQYGSDAIAGVVNIVLKQNTDKLMVAATGGITSRGDGQVGQLNLNYGTALGKNGGYLNLTAEGAYRGKTTRDQNNDLIIFDQSANPTRAYDDAQLKARGLTRDDFNFQIGDAKIQNLSAFFNLGVPFKNGKTEFYAFGGYNYRTGEGFGFRRLPNNPSANVYSIFPDGYQPNTTSKINDRSLAFGFKQKLGNWNADLSNTLGDNRFDYEVNNTVNASLQDKSPTSFKAGGHEFLQNTTNVDFSRKLDVASGLNLAFGAEFRVDDYQIRAGEEASWKNYALITNPDGTVSNPSGLAGGSQSFNGFSPGNVVHKNRSNTGLYADAELDVTSKWLISGAARFEHYSDFGSTVSGKFATRYKITSKFNIRGAISNGFRAPSLHQQYFSAVSTDILPDNTLGQSGFFINNSPVAKALGIPELKQETSMNYSLGFTAQPFANFNISVDGYLTAIKNRIVLTGSFGYDAFGDPVPQVQSILNSYGVSSARFFSNAIDTRTIGVDVVADYNIKSANHTYGASLGFNFNRNKIIGDLHIPGQLKGQEDIFFSPNDRTLITEGTPGVKTNLALNYGYKNFSLLLRNVYFGKVARNSFPYGEEQIHSGKVVTDLSLSYAVKPITFTIGANNLFDIFPDQQIYANSYFGVFKYASVQMGTLGSYYFLRATLDLPNKKR</sequence>
<evidence type="ECO:0008006" key="16">
    <source>
        <dbReference type="Google" id="ProtNLM"/>
    </source>
</evidence>
<feature type="region of interest" description="Disordered" evidence="10">
    <location>
        <begin position="150"/>
        <end position="169"/>
    </location>
</feature>
<dbReference type="EMBL" id="CP014504">
    <property type="protein sequence ID" value="AMP98851.1"/>
    <property type="molecule type" value="Genomic_DNA"/>
</dbReference>
<evidence type="ECO:0000313" key="14">
    <source>
        <dbReference type="EMBL" id="AMP98851.1"/>
    </source>
</evidence>
<keyword evidence="7 8" id="KW-0998">Cell outer membrane</keyword>
<keyword evidence="4 8" id="KW-0812">Transmembrane</keyword>
<dbReference type="SUPFAM" id="SSF49464">
    <property type="entry name" value="Carboxypeptidase regulatory domain-like"/>
    <property type="match status" value="1"/>
</dbReference>
<feature type="chain" id="PRO_5007280387" description="Iron complex outermembrane receptor protein" evidence="11">
    <location>
        <begin position="20"/>
        <end position="892"/>
    </location>
</feature>
<dbReference type="PROSITE" id="PS52016">
    <property type="entry name" value="TONB_DEPENDENT_REC_3"/>
    <property type="match status" value="1"/>
</dbReference>
<evidence type="ECO:0000256" key="5">
    <source>
        <dbReference type="ARBA" id="ARBA00023077"/>
    </source>
</evidence>
<evidence type="ECO:0000256" key="9">
    <source>
        <dbReference type="RuleBase" id="RU003357"/>
    </source>
</evidence>
<gene>
    <name evidence="14" type="ORF">AY601_1944</name>
</gene>
<evidence type="ECO:0000313" key="15">
    <source>
        <dbReference type="Proteomes" id="UP000071561"/>
    </source>
</evidence>
<proteinExistence type="inferred from homology"/>
<dbReference type="Proteomes" id="UP000071561">
    <property type="component" value="Chromosome"/>
</dbReference>
<dbReference type="SUPFAM" id="SSF56935">
    <property type="entry name" value="Porins"/>
    <property type="match status" value="1"/>
</dbReference>
<protein>
    <recommendedName>
        <fullName evidence="16">Iron complex outermembrane receptor protein</fullName>
    </recommendedName>
</protein>
<evidence type="ECO:0000256" key="11">
    <source>
        <dbReference type="SAM" id="SignalP"/>
    </source>
</evidence>
<evidence type="ECO:0000256" key="3">
    <source>
        <dbReference type="ARBA" id="ARBA00022452"/>
    </source>
</evidence>
<dbReference type="InterPro" id="IPR036942">
    <property type="entry name" value="Beta-barrel_TonB_sf"/>
</dbReference>
<dbReference type="KEGG" id="pcm:AY601_1944"/>
<dbReference type="InterPro" id="IPR037066">
    <property type="entry name" value="Plug_dom_sf"/>
</dbReference>
<comment type="similarity">
    <text evidence="8 9">Belongs to the TonB-dependent receptor family.</text>
</comment>
<organism evidence="14 15">
    <name type="scientific">Pedobacter cryoconitis</name>
    <dbReference type="NCBI Taxonomy" id="188932"/>
    <lineage>
        <taxon>Bacteria</taxon>
        <taxon>Pseudomonadati</taxon>
        <taxon>Bacteroidota</taxon>
        <taxon>Sphingobacteriia</taxon>
        <taxon>Sphingobacteriales</taxon>
        <taxon>Sphingobacteriaceae</taxon>
        <taxon>Pedobacter</taxon>
    </lineage>
</organism>
<dbReference type="Gene3D" id="2.40.170.20">
    <property type="entry name" value="TonB-dependent receptor, beta-barrel domain"/>
    <property type="match status" value="1"/>
</dbReference>
<dbReference type="Gene3D" id="2.60.40.1120">
    <property type="entry name" value="Carboxypeptidase-like, regulatory domain"/>
    <property type="match status" value="1"/>
</dbReference>
<evidence type="ECO:0000256" key="2">
    <source>
        <dbReference type="ARBA" id="ARBA00022448"/>
    </source>
</evidence>
<comment type="subcellular location">
    <subcellularLocation>
        <location evidence="1 8">Cell outer membrane</location>
        <topology evidence="1 8">Multi-pass membrane protein</topology>
    </subcellularLocation>
</comment>
<reference evidence="14 15" key="1">
    <citation type="submission" date="2016-03" db="EMBL/GenBank/DDBJ databases">
        <title>Complete genome sequence of Pedobacter cryoconitis PAMC 27485.</title>
        <authorList>
            <person name="Lee J."/>
            <person name="Kim O.-S."/>
        </authorList>
    </citation>
    <scope>NUCLEOTIDE SEQUENCE [LARGE SCALE GENOMIC DNA]</scope>
    <source>
        <strain evidence="14 15">PAMC 27485</strain>
    </source>
</reference>
<dbReference type="GO" id="GO:0009279">
    <property type="term" value="C:cell outer membrane"/>
    <property type="evidence" value="ECO:0007669"/>
    <property type="project" value="UniProtKB-SubCell"/>
</dbReference>
<dbReference type="Pfam" id="PF07715">
    <property type="entry name" value="Plug"/>
    <property type="match status" value="1"/>
</dbReference>
<evidence type="ECO:0000256" key="1">
    <source>
        <dbReference type="ARBA" id="ARBA00004571"/>
    </source>
</evidence>
<dbReference type="InterPro" id="IPR012910">
    <property type="entry name" value="Plug_dom"/>
</dbReference>
<accession>A0A127VCB9</accession>
<evidence type="ECO:0000259" key="12">
    <source>
        <dbReference type="Pfam" id="PF00593"/>
    </source>
</evidence>
<feature type="domain" description="TonB-dependent receptor-like beta-barrel" evidence="12">
    <location>
        <begin position="360"/>
        <end position="847"/>
    </location>
</feature>
<dbReference type="PANTHER" id="PTHR47234:SF3">
    <property type="entry name" value="SECRETIN_TONB SHORT N-TERMINAL DOMAIN-CONTAINING PROTEIN"/>
    <property type="match status" value="1"/>
</dbReference>
<keyword evidence="6 8" id="KW-0472">Membrane</keyword>
<feature type="domain" description="TonB-dependent receptor plug" evidence="13">
    <location>
        <begin position="117"/>
        <end position="237"/>
    </location>
</feature>
<dbReference type="CDD" id="cd01347">
    <property type="entry name" value="ligand_gated_channel"/>
    <property type="match status" value="1"/>
</dbReference>
<dbReference type="Pfam" id="PF00593">
    <property type="entry name" value="TonB_dep_Rec_b-barrel"/>
    <property type="match status" value="1"/>
</dbReference>
<dbReference type="InterPro" id="IPR008969">
    <property type="entry name" value="CarboxyPept-like_regulatory"/>
</dbReference>
<keyword evidence="15" id="KW-1185">Reference proteome</keyword>
<dbReference type="AlphaFoldDB" id="A0A127VCB9"/>
<keyword evidence="3 8" id="KW-1134">Transmembrane beta strand</keyword>
<evidence type="ECO:0000256" key="7">
    <source>
        <dbReference type="ARBA" id="ARBA00023237"/>
    </source>
</evidence>
<feature type="compositionally biased region" description="Low complexity" evidence="10">
    <location>
        <begin position="150"/>
        <end position="159"/>
    </location>
</feature>
<dbReference type="RefSeq" id="WP_068399839.1">
    <property type="nucleotide sequence ID" value="NZ_CP014504.1"/>
</dbReference>
<dbReference type="PATRIC" id="fig|188932.3.peg.2034"/>
<dbReference type="InterPro" id="IPR000531">
    <property type="entry name" value="Beta-barrel_TonB"/>
</dbReference>
<name>A0A127VCB9_9SPHI</name>
<feature type="signal peptide" evidence="11">
    <location>
        <begin position="1"/>
        <end position="19"/>
    </location>
</feature>
<dbReference type="PANTHER" id="PTHR47234">
    <property type="match status" value="1"/>
</dbReference>
<keyword evidence="5 9" id="KW-0798">TonB box</keyword>
<dbReference type="Gene3D" id="2.170.130.10">
    <property type="entry name" value="TonB-dependent receptor, plug domain"/>
    <property type="match status" value="1"/>
</dbReference>
<keyword evidence="2 8" id="KW-0813">Transport</keyword>
<keyword evidence="11" id="KW-0732">Signal</keyword>